<dbReference type="Proteomes" id="UP000250043">
    <property type="component" value="Unassembled WGS sequence"/>
</dbReference>
<keyword evidence="3" id="KW-1185">Reference proteome</keyword>
<proteinExistence type="predicted"/>
<evidence type="ECO:0000256" key="1">
    <source>
        <dbReference type="SAM" id="MobiDB-lite"/>
    </source>
</evidence>
<protein>
    <submittedName>
        <fullName evidence="2">Uncharacterized protein</fullName>
    </submittedName>
</protein>
<feature type="region of interest" description="Disordered" evidence="1">
    <location>
        <begin position="87"/>
        <end position="119"/>
    </location>
</feature>
<feature type="compositionally biased region" description="Low complexity" evidence="1">
    <location>
        <begin position="62"/>
        <end position="75"/>
    </location>
</feature>
<feature type="region of interest" description="Disordered" evidence="1">
    <location>
        <begin position="1"/>
        <end position="43"/>
    </location>
</feature>
<evidence type="ECO:0000313" key="3">
    <source>
        <dbReference type="Proteomes" id="UP000250043"/>
    </source>
</evidence>
<feature type="region of interest" description="Disordered" evidence="1">
    <location>
        <begin position="56"/>
        <end position="75"/>
    </location>
</feature>
<evidence type="ECO:0000313" key="2">
    <source>
        <dbReference type="EMBL" id="OCH93663.1"/>
    </source>
</evidence>
<dbReference type="AlphaFoldDB" id="A0A8E2DQ25"/>
<dbReference type="EMBL" id="KV722352">
    <property type="protein sequence ID" value="OCH93663.1"/>
    <property type="molecule type" value="Genomic_DNA"/>
</dbReference>
<name>A0A8E2DQ25_9APHY</name>
<reference evidence="2 3" key="1">
    <citation type="submission" date="2016-07" db="EMBL/GenBank/DDBJ databases">
        <title>Draft genome of the white-rot fungus Obba rivulosa 3A-2.</title>
        <authorList>
            <consortium name="DOE Joint Genome Institute"/>
            <person name="Miettinen O."/>
            <person name="Riley R."/>
            <person name="Acob R."/>
            <person name="Barry K."/>
            <person name="Cullen D."/>
            <person name="De Vries R."/>
            <person name="Hainaut M."/>
            <person name="Hatakka A."/>
            <person name="Henrissat B."/>
            <person name="Hilden K."/>
            <person name="Kuo R."/>
            <person name="Labutti K."/>
            <person name="Lipzen A."/>
            <person name="Makela M.R."/>
            <person name="Sandor L."/>
            <person name="Spatafora J.W."/>
            <person name="Grigoriev I.V."/>
            <person name="Hibbett D.S."/>
        </authorList>
    </citation>
    <scope>NUCLEOTIDE SEQUENCE [LARGE SCALE GENOMIC DNA]</scope>
    <source>
        <strain evidence="2 3">3A-2</strain>
    </source>
</reference>
<accession>A0A8E2DQ25</accession>
<feature type="compositionally biased region" description="Low complexity" evidence="1">
    <location>
        <begin position="106"/>
        <end position="119"/>
    </location>
</feature>
<gene>
    <name evidence="2" type="ORF">OBBRIDRAFT_277345</name>
</gene>
<organism evidence="2 3">
    <name type="scientific">Obba rivulosa</name>
    <dbReference type="NCBI Taxonomy" id="1052685"/>
    <lineage>
        <taxon>Eukaryota</taxon>
        <taxon>Fungi</taxon>
        <taxon>Dikarya</taxon>
        <taxon>Basidiomycota</taxon>
        <taxon>Agaricomycotina</taxon>
        <taxon>Agaricomycetes</taxon>
        <taxon>Polyporales</taxon>
        <taxon>Gelatoporiaceae</taxon>
        <taxon>Obba</taxon>
    </lineage>
</organism>
<sequence length="417" mass="43903">MAWSFFMRPRTSRTSDAPLLSPTYGPGDMSPQSLKSGELRPQLKPLKLLSSRYQSANDANLTSTPTRPVRARPTTWHLYTPPPYLKLGDADVTDAHPVSTTRGSERPSTFSSPPTRSAPRGIVLAARQPTTEGISVGDMAPVRTRVRSATIAHSPSRVPVLQAALVADTIPKNSSMLSAVSEDVKAKISRAADPNAALPKTEAGGALRWAGQDGQALAIKSDSPNIPTQDSITDYLRNRLDDNEAWDVLFECDDEFDDTDSEGVSTSGPDEASIDNATLVTEVDVTEADATEADVTGTEADSSMTIDVDANSAGKGTVLVASLNQEQQSSEACGVDLEEPDVIGTSDDAVVGGATPVTAIPFPEQGLSEIPDLGVTDLGVKPNGNLEYGKTLITACPTPGQDVMDGAKLDGKRTPCA</sequence>